<keyword evidence="2" id="KW-0238">DNA-binding</keyword>
<dbReference type="AlphaFoldDB" id="A0A9X2L560"/>
<dbReference type="InterPro" id="IPR016032">
    <property type="entry name" value="Sig_transdc_resp-reg_C-effctor"/>
</dbReference>
<feature type="domain" description="HTH luxR-type" evidence="4">
    <location>
        <begin position="140"/>
        <end position="205"/>
    </location>
</feature>
<gene>
    <name evidence="6" type="ORF">NM125_13490</name>
</gene>
<dbReference type="InterPro" id="IPR000792">
    <property type="entry name" value="Tscrpt_reg_LuxR_C"/>
</dbReference>
<protein>
    <submittedName>
        <fullName evidence="6">Response regulator transcription factor</fullName>
    </submittedName>
</protein>
<dbReference type="PANTHER" id="PTHR43214">
    <property type="entry name" value="TWO-COMPONENT RESPONSE REGULATOR"/>
    <property type="match status" value="1"/>
</dbReference>
<evidence type="ECO:0000259" key="4">
    <source>
        <dbReference type="PROSITE" id="PS50043"/>
    </source>
</evidence>
<evidence type="ECO:0000259" key="5">
    <source>
        <dbReference type="PROSITE" id="PS50110"/>
    </source>
</evidence>
<dbReference type="SUPFAM" id="SSF46894">
    <property type="entry name" value="C-terminal effector domain of the bipartite response regulators"/>
    <property type="match status" value="1"/>
</dbReference>
<feature type="modified residue" description="4-aspartylphosphate" evidence="3">
    <location>
        <position position="54"/>
    </location>
</feature>
<dbReference type="RefSeq" id="WP_255135494.1">
    <property type="nucleotide sequence ID" value="NZ_JANDBC010000003.1"/>
</dbReference>
<evidence type="ECO:0000256" key="2">
    <source>
        <dbReference type="ARBA" id="ARBA00023125"/>
    </source>
</evidence>
<dbReference type="SUPFAM" id="SSF52172">
    <property type="entry name" value="CheY-like"/>
    <property type="match status" value="1"/>
</dbReference>
<accession>A0A9X2L560</accession>
<evidence type="ECO:0000256" key="3">
    <source>
        <dbReference type="PROSITE-ProRule" id="PRU00169"/>
    </source>
</evidence>
<name>A0A9X2L560_9BACT</name>
<evidence type="ECO:0000313" key="6">
    <source>
        <dbReference type="EMBL" id="MCP9292596.1"/>
    </source>
</evidence>
<evidence type="ECO:0000313" key="7">
    <source>
        <dbReference type="Proteomes" id="UP001139125"/>
    </source>
</evidence>
<dbReference type="InterPro" id="IPR058245">
    <property type="entry name" value="NreC/VraR/RcsB-like_REC"/>
</dbReference>
<dbReference type="GO" id="GO:0000160">
    <property type="term" value="P:phosphorelay signal transduction system"/>
    <property type="evidence" value="ECO:0007669"/>
    <property type="project" value="InterPro"/>
</dbReference>
<proteinExistence type="predicted"/>
<keyword evidence="7" id="KW-1185">Reference proteome</keyword>
<dbReference type="GO" id="GO:0003677">
    <property type="term" value="F:DNA binding"/>
    <property type="evidence" value="ECO:0007669"/>
    <property type="project" value="UniProtKB-KW"/>
</dbReference>
<dbReference type="Proteomes" id="UP001139125">
    <property type="component" value="Unassembled WGS sequence"/>
</dbReference>
<dbReference type="CDD" id="cd06170">
    <property type="entry name" value="LuxR_C_like"/>
    <property type="match status" value="1"/>
</dbReference>
<dbReference type="GO" id="GO:0006355">
    <property type="term" value="P:regulation of DNA-templated transcription"/>
    <property type="evidence" value="ECO:0007669"/>
    <property type="project" value="InterPro"/>
</dbReference>
<dbReference type="SMART" id="SM00421">
    <property type="entry name" value="HTH_LUXR"/>
    <property type="match status" value="1"/>
</dbReference>
<dbReference type="Gene3D" id="3.40.50.2300">
    <property type="match status" value="1"/>
</dbReference>
<comment type="caution">
    <text evidence="6">The sequence shown here is derived from an EMBL/GenBank/DDBJ whole genome shotgun (WGS) entry which is preliminary data.</text>
</comment>
<dbReference type="CDD" id="cd17535">
    <property type="entry name" value="REC_NarL-like"/>
    <property type="match status" value="1"/>
</dbReference>
<evidence type="ECO:0000256" key="1">
    <source>
        <dbReference type="ARBA" id="ARBA00022553"/>
    </source>
</evidence>
<dbReference type="InterPro" id="IPR039420">
    <property type="entry name" value="WalR-like"/>
</dbReference>
<dbReference type="EMBL" id="JANDBC010000003">
    <property type="protein sequence ID" value="MCP9292596.1"/>
    <property type="molecule type" value="Genomic_DNA"/>
</dbReference>
<dbReference type="InterPro" id="IPR001789">
    <property type="entry name" value="Sig_transdc_resp-reg_receiver"/>
</dbReference>
<sequence>MINIVIIEDNKYMREGWKTILDFEQDLCVIAEYESCEDAFEGTQLAKANVVLLDIQLPGIHGTEGVKIIRDKFPHLSVLMVTIHDDDERIFKALKNGAIGYLSKKISPDELIEAVHIAQNGGSPMSPNIARKVINSFQASSDVDIELSDTETQVLTLLAEGCSYKGISKEVYLSVDGVRYHIRNIYNKLEVSNKSEAVAKALRDKLI</sequence>
<dbReference type="InterPro" id="IPR011006">
    <property type="entry name" value="CheY-like_superfamily"/>
</dbReference>
<feature type="domain" description="Response regulatory" evidence="5">
    <location>
        <begin position="3"/>
        <end position="119"/>
    </location>
</feature>
<keyword evidence="1 3" id="KW-0597">Phosphoprotein</keyword>
<organism evidence="6 7">
    <name type="scientific">Gracilimonas sediminicola</name>
    <dbReference type="NCBI Taxonomy" id="2952158"/>
    <lineage>
        <taxon>Bacteria</taxon>
        <taxon>Pseudomonadati</taxon>
        <taxon>Balneolota</taxon>
        <taxon>Balneolia</taxon>
        <taxon>Balneolales</taxon>
        <taxon>Balneolaceae</taxon>
        <taxon>Gracilimonas</taxon>
    </lineage>
</organism>
<dbReference type="PROSITE" id="PS50110">
    <property type="entry name" value="RESPONSE_REGULATORY"/>
    <property type="match status" value="1"/>
</dbReference>
<dbReference type="PRINTS" id="PR00038">
    <property type="entry name" value="HTHLUXR"/>
</dbReference>
<dbReference type="Pfam" id="PF00196">
    <property type="entry name" value="GerE"/>
    <property type="match status" value="1"/>
</dbReference>
<dbReference type="Pfam" id="PF00072">
    <property type="entry name" value="Response_reg"/>
    <property type="match status" value="1"/>
</dbReference>
<dbReference type="PANTHER" id="PTHR43214:SF39">
    <property type="entry name" value="TRANSCRIPTIONAL REGULATORY PROTEIN DEGU"/>
    <property type="match status" value="1"/>
</dbReference>
<reference evidence="6" key="1">
    <citation type="submission" date="2022-06" db="EMBL/GenBank/DDBJ databases">
        <title>Gracilimonas sp. CAU 1638 isolated from sea sediment.</title>
        <authorList>
            <person name="Kim W."/>
        </authorList>
    </citation>
    <scope>NUCLEOTIDE SEQUENCE</scope>
    <source>
        <strain evidence="6">CAU 1638</strain>
    </source>
</reference>
<dbReference type="SMART" id="SM00448">
    <property type="entry name" value="REC"/>
    <property type="match status" value="1"/>
</dbReference>
<dbReference type="PROSITE" id="PS50043">
    <property type="entry name" value="HTH_LUXR_2"/>
    <property type="match status" value="1"/>
</dbReference>